<dbReference type="AlphaFoldDB" id="X1M699"/>
<evidence type="ECO:0000256" key="1">
    <source>
        <dbReference type="ARBA" id="ARBA00023015"/>
    </source>
</evidence>
<dbReference type="SMART" id="SM01134">
    <property type="entry name" value="DeoRC"/>
    <property type="match status" value="1"/>
</dbReference>
<dbReference type="SMART" id="SM00420">
    <property type="entry name" value="HTH_DEOR"/>
    <property type="match status" value="1"/>
</dbReference>
<gene>
    <name evidence="4" type="ORF">S06H3_28219</name>
</gene>
<name>X1M699_9ZZZZ</name>
<evidence type="ECO:0000256" key="2">
    <source>
        <dbReference type="ARBA" id="ARBA00023163"/>
    </source>
</evidence>
<feature type="domain" description="HTH deoR-type" evidence="3">
    <location>
        <begin position="1"/>
        <end position="46"/>
    </location>
</feature>
<dbReference type="PANTHER" id="PTHR30363">
    <property type="entry name" value="HTH-TYPE TRANSCRIPTIONAL REGULATOR SRLR-RELATED"/>
    <property type="match status" value="1"/>
</dbReference>
<keyword evidence="1" id="KW-0805">Transcription regulation</keyword>
<comment type="caution">
    <text evidence="4">The sequence shown here is derived from an EMBL/GenBank/DDBJ whole genome shotgun (WGS) entry which is preliminary data.</text>
</comment>
<reference evidence="4" key="1">
    <citation type="journal article" date="2014" name="Front. Microbiol.">
        <title>High frequency of phylogenetically diverse reductive dehalogenase-homologous genes in deep subseafloor sedimentary metagenomes.</title>
        <authorList>
            <person name="Kawai M."/>
            <person name="Futagami T."/>
            <person name="Toyoda A."/>
            <person name="Takaki Y."/>
            <person name="Nishi S."/>
            <person name="Hori S."/>
            <person name="Arai W."/>
            <person name="Tsubouchi T."/>
            <person name="Morono Y."/>
            <person name="Uchiyama I."/>
            <person name="Ito T."/>
            <person name="Fujiyama A."/>
            <person name="Inagaki F."/>
            <person name="Takami H."/>
        </authorList>
    </citation>
    <scope>NUCLEOTIDE SEQUENCE</scope>
    <source>
        <strain evidence="4">Expedition CK06-06</strain>
    </source>
</reference>
<dbReference type="InterPro" id="IPR001034">
    <property type="entry name" value="DeoR_HTH"/>
</dbReference>
<dbReference type="SUPFAM" id="SSF46785">
    <property type="entry name" value="Winged helix' DNA-binding domain"/>
    <property type="match status" value="1"/>
</dbReference>
<proteinExistence type="predicted"/>
<dbReference type="Pfam" id="PF00455">
    <property type="entry name" value="DeoRC"/>
    <property type="match status" value="1"/>
</dbReference>
<evidence type="ECO:0000313" key="4">
    <source>
        <dbReference type="EMBL" id="GAI27132.1"/>
    </source>
</evidence>
<dbReference type="InterPro" id="IPR014036">
    <property type="entry name" value="DeoR-like_C"/>
</dbReference>
<dbReference type="InterPro" id="IPR037171">
    <property type="entry name" value="NagB/RpiA_transferase-like"/>
</dbReference>
<dbReference type="InterPro" id="IPR036390">
    <property type="entry name" value="WH_DNA-bd_sf"/>
</dbReference>
<dbReference type="Gene3D" id="3.40.50.1360">
    <property type="match status" value="1"/>
</dbReference>
<sequence>FLVLNRTASVYSLQKQLGVSGSTIRKDLTFLEKKGMLRRVHGGAILIGFQEPSIPLFVDPSYKERYDYNLHEKTKIGETAAELVENGETIMIDGGTTTLQVARELSRKKRELTVVTNGINICTELIKSNNLEVVLSGGYLRRKNLSMIGEIAGSMIGKYTASKAVLGINGISTSRGLTTPHLFEAEIKKSMIKNSKQLIIVADATKIDKVSLMAVAPLSVVHFLVTDNRVTDEQFFAFVLHSAFSDFFIYHYFAIIPI</sequence>
<organism evidence="4">
    <name type="scientific">marine sediment metagenome</name>
    <dbReference type="NCBI Taxonomy" id="412755"/>
    <lineage>
        <taxon>unclassified sequences</taxon>
        <taxon>metagenomes</taxon>
        <taxon>ecological metagenomes</taxon>
    </lineage>
</organism>
<dbReference type="GO" id="GO:0003700">
    <property type="term" value="F:DNA-binding transcription factor activity"/>
    <property type="evidence" value="ECO:0007669"/>
    <property type="project" value="InterPro"/>
</dbReference>
<evidence type="ECO:0000259" key="3">
    <source>
        <dbReference type="PROSITE" id="PS51000"/>
    </source>
</evidence>
<feature type="non-terminal residue" evidence="4">
    <location>
        <position position="1"/>
    </location>
</feature>
<dbReference type="PANTHER" id="PTHR30363:SF44">
    <property type="entry name" value="AGA OPERON TRANSCRIPTIONAL REPRESSOR-RELATED"/>
    <property type="match status" value="1"/>
</dbReference>
<dbReference type="InterPro" id="IPR050313">
    <property type="entry name" value="Carb_Metab_HTH_regulators"/>
</dbReference>
<dbReference type="PRINTS" id="PR00037">
    <property type="entry name" value="HTHLACR"/>
</dbReference>
<dbReference type="PROSITE" id="PS51000">
    <property type="entry name" value="HTH_DEOR_2"/>
    <property type="match status" value="1"/>
</dbReference>
<dbReference type="EMBL" id="BARV01016444">
    <property type="protein sequence ID" value="GAI27132.1"/>
    <property type="molecule type" value="Genomic_DNA"/>
</dbReference>
<dbReference type="SUPFAM" id="SSF100950">
    <property type="entry name" value="NagB/RpiA/CoA transferase-like"/>
    <property type="match status" value="1"/>
</dbReference>
<protein>
    <recommendedName>
        <fullName evidence="3">HTH deoR-type domain-containing protein</fullName>
    </recommendedName>
</protein>
<keyword evidence="2" id="KW-0804">Transcription</keyword>
<accession>X1M699</accession>
<dbReference type="Pfam" id="PF08220">
    <property type="entry name" value="HTH_DeoR"/>
    <property type="match status" value="1"/>
</dbReference>